<evidence type="ECO:0000259" key="4">
    <source>
        <dbReference type="Pfam" id="PF07593"/>
    </source>
</evidence>
<keyword evidence="6" id="KW-1185">Reference proteome</keyword>
<dbReference type="Pfam" id="PF07593">
    <property type="entry name" value="UnbV_ASPIC"/>
    <property type="match status" value="1"/>
</dbReference>
<name>A0A7W5DTN8_9BACT</name>
<gene>
    <name evidence="5" type="ORF">FHS27_000105</name>
</gene>
<dbReference type="InterPro" id="IPR028994">
    <property type="entry name" value="Integrin_alpha_N"/>
</dbReference>
<dbReference type="AlphaFoldDB" id="A0A7W5DTN8"/>
<dbReference type="InterPro" id="IPR013517">
    <property type="entry name" value="FG-GAP"/>
</dbReference>
<dbReference type="SMART" id="SM00028">
    <property type="entry name" value="TPR"/>
    <property type="match status" value="2"/>
</dbReference>
<feature type="repeat" description="TPR" evidence="2">
    <location>
        <begin position="309"/>
        <end position="342"/>
    </location>
</feature>
<dbReference type="SUPFAM" id="SSF69318">
    <property type="entry name" value="Integrin alpha N-terminal domain"/>
    <property type="match status" value="1"/>
</dbReference>
<feature type="domain" description="ASPIC/UnbV" evidence="4">
    <location>
        <begin position="934"/>
        <end position="1000"/>
    </location>
</feature>
<evidence type="ECO:0000256" key="3">
    <source>
        <dbReference type="SAM" id="SignalP"/>
    </source>
</evidence>
<keyword evidence="1 3" id="KW-0732">Signal</keyword>
<dbReference type="InterPro" id="IPR027039">
    <property type="entry name" value="Crtac1"/>
</dbReference>
<evidence type="ECO:0000313" key="5">
    <source>
        <dbReference type="EMBL" id="MBB3204341.1"/>
    </source>
</evidence>
<organism evidence="5 6">
    <name type="scientific">Aporhodopirellula rubra</name>
    <dbReference type="NCBI Taxonomy" id="980271"/>
    <lineage>
        <taxon>Bacteria</taxon>
        <taxon>Pseudomonadati</taxon>
        <taxon>Planctomycetota</taxon>
        <taxon>Planctomycetia</taxon>
        <taxon>Pirellulales</taxon>
        <taxon>Pirellulaceae</taxon>
        <taxon>Aporhodopirellula</taxon>
    </lineage>
</organism>
<feature type="chain" id="PRO_5030623925" evidence="3">
    <location>
        <begin position="33"/>
        <end position="1013"/>
    </location>
</feature>
<sequence length="1013" mass="112619">MYLEKCRQTFSRVWRYLLVGALLLGCSRAPDAVQPSQVPSKMEDSSVVPRSIVSETEESTWDSISESSVQDRETAIATAERLATQNDFAGASELLQKWLLVSPDDVEVLFRLANVRAASGRLDQAIELLDEIPEEHPEAGLPALGQSADWCFQLQRYDEAECRYRKVIEKVPAAVPPRRQLAYLLNRQGRRHEAAMQICELCRHGDVHQDELHALVILTDAMYDDPSRPDELEEGTLPYWPIGECGEARRLFAVQQYDDVISTLHERVEAGEAMPAEMALYGRAVAETQDDDRFRWWLARTTSETKDFADYWAAIGAYESRHHRFPQAVRALGEAISRDPSDFISIGRIRQPLIALGHVELADRWNVRWSALRDTMKFNNQIAQSNEPNVDAIAALAATLFKLDRRLEAVLWKILESGYRGLAISEIKRLSVERRRIVATGEAFPSEQERLCGLDLNRYPVPKFDVLPSERLGFHAANRTDENTVHACFTNVASKSGLHHTYRVSSTDASQQYSIHQTLGGGVAVIDFDLDGAADLAFAQGGSDPPSFRGDVSNQLYRNADSVFVDVTNASGTTELQYSLGLTSGDWNQDGFPDLVVSNIGTGVLLINNGDGTFSRRTLSNSDNRERVPSSIAMGDLDGDHLPDIFQCVYVDDPDINRKPPLDALGRVVRAVSPGEYRVGADEIMINDGEGDVRSTSFRDRDHSYALGVVVTDLDGNPGNELFVGNDLLPNQLWTRDRVEQDWNDVATLKGCAFDDSGVATGSMGIAIGDFDSSGTLDIHVSNYENQNSTLFLADKDAYQDRSVPFRLAGPTRSMVGFGSQAIDFDNDSNLDLMITNGHLDDSMENHSSFRQPPQLLSNSGSDFRLVEVSDPSGYWASNYLGRGMARLDFNRDGKNDVVITHIGQPSALLLNETSTNHHWMQVQLIGTESERDAIGARVHARWSKREAVEWSAAGDGYLSRNEHVISFGLGPASTPVEIEVRWPSGKRQVHRDIKVDQRVLIVEGQAEHYGVF</sequence>
<feature type="signal peptide" evidence="3">
    <location>
        <begin position="1"/>
        <end position="32"/>
    </location>
</feature>
<dbReference type="PANTHER" id="PTHR16026">
    <property type="entry name" value="CARTILAGE ACIDIC PROTEIN 1"/>
    <property type="match status" value="1"/>
</dbReference>
<dbReference type="Proteomes" id="UP000536179">
    <property type="component" value="Unassembled WGS sequence"/>
</dbReference>
<protein>
    <submittedName>
        <fullName evidence="5">Tetratricopeptide (TPR) repeat protein</fullName>
    </submittedName>
</protein>
<dbReference type="PROSITE" id="PS50005">
    <property type="entry name" value="TPR"/>
    <property type="match status" value="1"/>
</dbReference>
<evidence type="ECO:0000313" key="6">
    <source>
        <dbReference type="Proteomes" id="UP000536179"/>
    </source>
</evidence>
<proteinExistence type="predicted"/>
<dbReference type="Pfam" id="PF14559">
    <property type="entry name" value="TPR_19"/>
    <property type="match status" value="1"/>
</dbReference>
<reference evidence="5 6" key="1">
    <citation type="submission" date="2020-08" db="EMBL/GenBank/DDBJ databases">
        <title>Genomic Encyclopedia of Type Strains, Phase III (KMG-III): the genomes of soil and plant-associated and newly described type strains.</title>
        <authorList>
            <person name="Whitman W."/>
        </authorList>
    </citation>
    <scope>NUCLEOTIDE SEQUENCE [LARGE SCALE GENOMIC DNA]</scope>
    <source>
        <strain evidence="5 6">CECT 8075</strain>
    </source>
</reference>
<dbReference type="InterPro" id="IPR011990">
    <property type="entry name" value="TPR-like_helical_dom_sf"/>
</dbReference>
<comment type="caution">
    <text evidence="5">The sequence shown here is derived from an EMBL/GenBank/DDBJ whole genome shotgun (WGS) entry which is preliminary data.</text>
</comment>
<accession>A0A7W5DTN8</accession>
<evidence type="ECO:0000256" key="2">
    <source>
        <dbReference type="PROSITE-ProRule" id="PRU00339"/>
    </source>
</evidence>
<dbReference type="PROSITE" id="PS51257">
    <property type="entry name" value="PROKAR_LIPOPROTEIN"/>
    <property type="match status" value="1"/>
</dbReference>
<dbReference type="Gene3D" id="1.25.40.10">
    <property type="entry name" value="Tetratricopeptide repeat domain"/>
    <property type="match status" value="1"/>
</dbReference>
<dbReference type="InterPro" id="IPR019734">
    <property type="entry name" value="TPR_rpt"/>
</dbReference>
<keyword evidence="2" id="KW-0802">TPR repeat</keyword>
<dbReference type="Pfam" id="PF13517">
    <property type="entry name" value="FG-GAP_3"/>
    <property type="match status" value="1"/>
</dbReference>
<dbReference type="InterPro" id="IPR011519">
    <property type="entry name" value="UnbV_ASPIC"/>
</dbReference>
<dbReference type="PANTHER" id="PTHR16026:SF0">
    <property type="entry name" value="CARTILAGE ACIDIC PROTEIN 1"/>
    <property type="match status" value="1"/>
</dbReference>
<dbReference type="RefSeq" id="WP_315854447.1">
    <property type="nucleotide sequence ID" value="NZ_JACHXU010000001.1"/>
</dbReference>
<dbReference type="Gene3D" id="2.130.10.130">
    <property type="entry name" value="Integrin alpha, N-terminal"/>
    <property type="match status" value="2"/>
</dbReference>
<dbReference type="SUPFAM" id="SSF48452">
    <property type="entry name" value="TPR-like"/>
    <property type="match status" value="2"/>
</dbReference>
<dbReference type="EMBL" id="JACHXU010000001">
    <property type="protein sequence ID" value="MBB3204341.1"/>
    <property type="molecule type" value="Genomic_DNA"/>
</dbReference>
<evidence type="ECO:0000256" key="1">
    <source>
        <dbReference type="ARBA" id="ARBA00022729"/>
    </source>
</evidence>